<dbReference type="AlphaFoldDB" id="A0A9N9P817"/>
<comment type="caution">
    <text evidence="2">The sequence shown here is derived from an EMBL/GenBank/DDBJ whole genome shotgun (WGS) entry which is preliminary data.</text>
</comment>
<feature type="region of interest" description="Disordered" evidence="1">
    <location>
        <begin position="59"/>
        <end position="146"/>
    </location>
</feature>
<feature type="compositionally biased region" description="Basic and acidic residues" evidence="1">
    <location>
        <begin position="81"/>
        <end position="91"/>
    </location>
</feature>
<reference evidence="2" key="1">
    <citation type="submission" date="2021-06" db="EMBL/GenBank/DDBJ databases">
        <authorList>
            <person name="Kallberg Y."/>
            <person name="Tangrot J."/>
            <person name="Rosling A."/>
        </authorList>
    </citation>
    <scope>NUCLEOTIDE SEQUENCE</scope>
    <source>
        <strain evidence="2">IN212</strain>
    </source>
</reference>
<evidence type="ECO:0000313" key="3">
    <source>
        <dbReference type="Proteomes" id="UP000789396"/>
    </source>
</evidence>
<feature type="compositionally biased region" description="Basic and acidic residues" evidence="1">
    <location>
        <begin position="131"/>
        <end position="146"/>
    </location>
</feature>
<sequence>KGWTKKNRNMAESVEYAASSPAIIDEITTEEGIKNCVGYKADANETSLVGEISVSNTTKTLESASSPNISKTSTQLPVIPKTEKPEVENKNMPEAPVRITAIAGLPRPQKLTKDQQEIQNSIDTSLISNKRSRDPAQPEELKKELA</sequence>
<proteinExistence type="predicted"/>
<evidence type="ECO:0000256" key="1">
    <source>
        <dbReference type="SAM" id="MobiDB-lite"/>
    </source>
</evidence>
<protein>
    <submittedName>
        <fullName evidence="2">17633_t:CDS:1</fullName>
    </submittedName>
</protein>
<dbReference type="OrthoDB" id="3222551at2759"/>
<name>A0A9N9P817_9GLOM</name>
<evidence type="ECO:0000313" key="2">
    <source>
        <dbReference type="EMBL" id="CAG8813402.1"/>
    </source>
</evidence>
<dbReference type="Proteomes" id="UP000789396">
    <property type="component" value="Unassembled WGS sequence"/>
</dbReference>
<feature type="non-terminal residue" evidence="2">
    <location>
        <position position="1"/>
    </location>
</feature>
<gene>
    <name evidence="2" type="ORF">RFULGI_LOCUS19001</name>
</gene>
<accession>A0A9N9P817</accession>
<dbReference type="EMBL" id="CAJVPZ010088438">
    <property type="protein sequence ID" value="CAG8813402.1"/>
    <property type="molecule type" value="Genomic_DNA"/>
</dbReference>
<feature type="compositionally biased region" description="Polar residues" evidence="1">
    <location>
        <begin position="59"/>
        <end position="76"/>
    </location>
</feature>
<feature type="compositionally biased region" description="Polar residues" evidence="1">
    <location>
        <begin position="117"/>
        <end position="129"/>
    </location>
</feature>
<keyword evidence="3" id="KW-1185">Reference proteome</keyword>
<organism evidence="2 3">
    <name type="scientific">Racocetra fulgida</name>
    <dbReference type="NCBI Taxonomy" id="60492"/>
    <lineage>
        <taxon>Eukaryota</taxon>
        <taxon>Fungi</taxon>
        <taxon>Fungi incertae sedis</taxon>
        <taxon>Mucoromycota</taxon>
        <taxon>Glomeromycotina</taxon>
        <taxon>Glomeromycetes</taxon>
        <taxon>Diversisporales</taxon>
        <taxon>Gigasporaceae</taxon>
        <taxon>Racocetra</taxon>
    </lineage>
</organism>
<feature type="non-terminal residue" evidence="2">
    <location>
        <position position="146"/>
    </location>
</feature>